<gene>
    <name evidence="1" type="ORF">PF002_g9374</name>
</gene>
<accession>A0A6A3ZTQ7</accession>
<evidence type="ECO:0008006" key="3">
    <source>
        <dbReference type="Google" id="ProtNLM"/>
    </source>
</evidence>
<name>A0A6A3ZTQ7_9STRA</name>
<proteinExistence type="predicted"/>
<organism evidence="1 2">
    <name type="scientific">Phytophthora fragariae</name>
    <dbReference type="NCBI Taxonomy" id="53985"/>
    <lineage>
        <taxon>Eukaryota</taxon>
        <taxon>Sar</taxon>
        <taxon>Stramenopiles</taxon>
        <taxon>Oomycota</taxon>
        <taxon>Peronosporomycetes</taxon>
        <taxon>Peronosporales</taxon>
        <taxon>Peronosporaceae</taxon>
        <taxon>Phytophthora</taxon>
    </lineage>
</organism>
<dbReference type="AlphaFoldDB" id="A0A6A3ZTQ7"/>
<comment type="caution">
    <text evidence="1">The sequence shown here is derived from an EMBL/GenBank/DDBJ whole genome shotgun (WGS) entry which is preliminary data.</text>
</comment>
<evidence type="ECO:0000313" key="1">
    <source>
        <dbReference type="EMBL" id="KAE9241228.1"/>
    </source>
</evidence>
<dbReference type="Proteomes" id="UP000440367">
    <property type="component" value="Unassembled WGS sequence"/>
</dbReference>
<evidence type="ECO:0000313" key="2">
    <source>
        <dbReference type="Proteomes" id="UP000440367"/>
    </source>
</evidence>
<reference evidence="1 2" key="1">
    <citation type="submission" date="2018-08" db="EMBL/GenBank/DDBJ databases">
        <title>Genomic investigation of the strawberry pathogen Phytophthora fragariae indicates pathogenicity is determined by transcriptional variation in three key races.</title>
        <authorList>
            <person name="Adams T.M."/>
            <person name="Armitage A.D."/>
            <person name="Sobczyk M.K."/>
            <person name="Bates H.J."/>
            <person name="Dunwell J.M."/>
            <person name="Nellist C.F."/>
            <person name="Harrison R.J."/>
        </authorList>
    </citation>
    <scope>NUCLEOTIDE SEQUENCE [LARGE SCALE GENOMIC DNA]</scope>
    <source>
        <strain evidence="1 2">BC-1</strain>
    </source>
</reference>
<dbReference type="EMBL" id="QXGD01000385">
    <property type="protein sequence ID" value="KAE9241228.1"/>
    <property type="molecule type" value="Genomic_DNA"/>
</dbReference>
<sequence length="728" mass="81557">MQQSGADTSLFKKMIGSWRLNKEELFGPGISLGENVVHVLVVVPTSVSVDEPLGSEVDLDSCDDLLAFLESDMADKEAIISRPHNWTDESLDFRLVGREQAIDTASECFNNIIKNAKNAALDRTQVAMPVCSGISGLGKTRMLEEGGKILQQVTKLDPKHVVSVIVPYCDGFNPEPVEQSMSIQASFSWRLLYRFFLDYNCSHSFQEWFTWRLPSNGDQLSLQSVVKVIERKLRKKLQEPAALLYLFLGVDDYEKIERVGARQNGSKTSILRELVEIIASLVCTQSSSLILLPMFAGKDLGAIESSSIANSSNYVTNRLPMGLLSMQQVFRIAMSNVRYARLLKQAQVCRHLFYLGGVPRWVVDYLTTLRNTCEAGKPLSLDNIIDCFDKIWARYVDAYLSRLQIQKLVRLAAVAVSGQMVDPNDTFDGDFKWSKLRDSWLCLLIPRKSSSPGACDVRVPYLLLWSIGSRHAMLKTNEERAFASALNDLHALVDTTMFDLPPWQSWEMFGACFYAVRINALLVLGLSTVTLGELLPGTMMSVKTRSISVELLPSRVFRCTDTFGASSPQRISRQGNPLETIDWTSGDWIAVNDDNGVGVDIFFTLKEAATDNVVVFVDQRKRQFGKFQPCHAKDYIDKLSVCPDFLVARGARFVGGIMDCVSPSNLEKFVVPDDCFILSQAGTELFTALWRIIQRVRLSSPSTRHAKPPSRQCFKAVRKKWIKSLGKL</sequence>
<protein>
    <recommendedName>
        <fullName evidence="3">Crinkler effector protein N-terminal domain-containing protein</fullName>
    </recommendedName>
</protein>